<feature type="coiled-coil region" evidence="1">
    <location>
        <begin position="28"/>
        <end position="55"/>
    </location>
</feature>
<dbReference type="PATRIC" id="fig|1244083.3.peg.2487"/>
<comment type="caution">
    <text evidence="2">The sequence shown here is derived from an EMBL/GenBank/DDBJ whole genome shotgun (WGS) entry which is preliminary data.</text>
</comment>
<reference evidence="2 3" key="1">
    <citation type="journal article" date="2013" name="Genome Announc.">
        <title>Genome Sequence of Campylobacter showae UNSWCD, Isolated from a Patient with Crohn's Disease.</title>
        <authorList>
            <person name="Tay A.P."/>
            <person name="Kaakoush N.O."/>
            <person name="Deshpande N.P."/>
            <person name="Chen Z."/>
            <person name="Mitchell H."/>
            <person name="Wilkins M.R."/>
        </authorList>
    </citation>
    <scope>NUCLEOTIDE SEQUENCE [LARGE SCALE GENOMIC DNA]</scope>
    <source>
        <strain evidence="2 3">CSUNSWCD</strain>
    </source>
</reference>
<dbReference type="OrthoDB" id="5363389at2"/>
<dbReference type="Proteomes" id="UP000011939">
    <property type="component" value="Unassembled WGS sequence"/>
</dbReference>
<name>M5INQ9_9BACT</name>
<accession>M5INQ9</accession>
<keyword evidence="1" id="KW-0175">Coiled coil</keyword>
<dbReference type="eggNOG" id="ENOG5032NZ6">
    <property type="taxonomic scope" value="Bacteria"/>
</dbReference>
<gene>
    <name evidence="2" type="ORF">CSUNSWCD_1505</name>
</gene>
<evidence type="ECO:0000313" key="3">
    <source>
        <dbReference type="Proteomes" id="UP000011939"/>
    </source>
</evidence>
<evidence type="ECO:0000313" key="2">
    <source>
        <dbReference type="EMBL" id="EKU10141.1"/>
    </source>
</evidence>
<organism evidence="2 3">
    <name type="scientific">Campylobacter showae CSUNSWCD</name>
    <dbReference type="NCBI Taxonomy" id="1244083"/>
    <lineage>
        <taxon>Bacteria</taxon>
        <taxon>Pseudomonadati</taxon>
        <taxon>Campylobacterota</taxon>
        <taxon>Epsilonproteobacteria</taxon>
        <taxon>Campylobacterales</taxon>
        <taxon>Campylobacteraceae</taxon>
        <taxon>Campylobacter</taxon>
    </lineage>
</organism>
<dbReference type="RefSeq" id="WP_009497334.1">
    <property type="nucleotide sequence ID" value="NZ_AMZQ01000021.1"/>
</dbReference>
<dbReference type="AlphaFoldDB" id="M5INQ9"/>
<dbReference type="EMBL" id="AMZQ01000021">
    <property type="protein sequence ID" value="EKU10141.1"/>
    <property type="molecule type" value="Genomic_DNA"/>
</dbReference>
<protein>
    <submittedName>
        <fullName evidence="2">Uncharacterized protein</fullName>
    </submittedName>
</protein>
<evidence type="ECO:0000256" key="1">
    <source>
        <dbReference type="SAM" id="Coils"/>
    </source>
</evidence>
<proteinExistence type="predicted"/>
<sequence length="126" mass="14009">MNFLIANKLWLIVIGALAGVMLGLGVEIWKLKDDIKEAKAGLDQAQKELAIKEAAIQVSAANLSECNTRIDFQNEKIKALTVKPPDVVATQERVVTKFKKIEVPVKDAQCEKKLKFYEELINEAGK</sequence>
<dbReference type="STRING" id="1244083.CSUNSWCD_1505"/>